<feature type="chain" id="PRO_5022834977" description="HEAT repeat protein" evidence="3">
    <location>
        <begin position="19"/>
        <end position="287"/>
    </location>
</feature>
<evidence type="ECO:0000256" key="2">
    <source>
        <dbReference type="SAM" id="Coils"/>
    </source>
</evidence>
<keyword evidence="2" id="KW-0175">Coiled coil</keyword>
<keyword evidence="5" id="KW-1185">Reference proteome</keyword>
<dbReference type="SUPFAM" id="SSF48371">
    <property type="entry name" value="ARM repeat"/>
    <property type="match status" value="1"/>
</dbReference>
<evidence type="ECO:0000313" key="5">
    <source>
        <dbReference type="Proteomes" id="UP000318478"/>
    </source>
</evidence>
<gene>
    <name evidence="4" type="ORF">Pla123a_48370</name>
</gene>
<reference evidence="4 5" key="1">
    <citation type="submission" date="2019-02" db="EMBL/GenBank/DDBJ databases">
        <title>Deep-cultivation of Planctomycetes and their phenomic and genomic characterization uncovers novel biology.</title>
        <authorList>
            <person name="Wiegand S."/>
            <person name="Jogler M."/>
            <person name="Boedeker C."/>
            <person name="Pinto D."/>
            <person name="Vollmers J."/>
            <person name="Rivas-Marin E."/>
            <person name="Kohn T."/>
            <person name="Peeters S.H."/>
            <person name="Heuer A."/>
            <person name="Rast P."/>
            <person name="Oberbeckmann S."/>
            <person name="Bunk B."/>
            <person name="Jeske O."/>
            <person name="Meyerdierks A."/>
            <person name="Storesund J.E."/>
            <person name="Kallscheuer N."/>
            <person name="Luecker S."/>
            <person name="Lage O.M."/>
            <person name="Pohl T."/>
            <person name="Merkel B.J."/>
            <person name="Hornburger P."/>
            <person name="Mueller R.-W."/>
            <person name="Bruemmer F."/>
            <person name="Labrenz M."/>
            <person name="Spormann A.M."/>
            <person name="Op Den Camp H."/>
            <person name="Overmann J."/>
            <person name="Amann R."/>
            <person name="Jetten M.S.M."/>
            <person name="Mascher T."/>
            <person name="Medema M.H."/>
            <person name="Devos D.P."/>
            <person name="Kaster A.-K."/>
            <person name="Ovreas L."/>
            <person name="Rohde M."/>
            <person name="Galperin M.Y."/>
            <person name="Jogler C."/>
        </authorList>
    </citation>
    <scope>NUCLEOTIDE SEQUENCE [LARGE SCALE GENOMIC DNA]</scope>
    <source>
        <strain evidence="4 5">Pla123a</strain>
    </source>
</reference>
<proteinExistence type="predicted"/>
<dbReference type="InterPro" id="IPR000357">
    <property type="entry name" value="HEAT"/>
</dbReference>
<dbReference type="AlphaFoldDB" id="A0A5C5XRQ6"/>
<dbReference type="EMBL" id="SJPO01000018">
    <property type="protein sequence ID" value="TWT65926.1"/>
    <property type="molecule type" value="Genomic_DNA"/>
</dbReference>
<evidence type="ECO:0000256" key="3">
    <source>
        <dbReference type="SAM" id="SignalP"/>
    </source>
</evidence>
<organism evidence="4 5">
    <name type="scientific">Posidoniimonas polymericola</name>
    <dbReference type="NCBI Taxonomy" id="2528002"/>
    <lineage>
        <taxon>Bacteria</taxon>
        <taxon>Pseudomonadati</taxon>
        <taxon>Planctomycetota</taxon>
        <taxon>Planctomycetia</taxon>
        <taxon>Pirellulales</taxon>
        <taxon>Lacipirellulaceae</taxon>
        <taxon>Posidoniimonas</taxon>
    </lineage>
</organism>
<dbReference type="RefSeq" id="WP_146591787.1">
    <property type="nucleotide sequence ID" value="NZ_SJPO01000018.1"/>
</dbReference>
<sequence length="287" mass="32068" precursor="true">MLRTIAAIGLVLSCVTSASGMGMESFGNDCLSALNYRDWPGAIPVINSKHRVYHQWVNGNESFYYQGSTADLNDALADFARIKADRLAVVIHPGPGETHSFNQERQVEFDWQLHLLGGIAKHMATLPLGSNVWDPNPYLHIYLGDGVELDALRIPAGVDVLELADLQTRYAKALESTDQSVRGWTCGRIASLDPYRRESMQAIARMLNDSDDWVRLNAAGALATFTTFSDEAIHELEAVETNDEKLQERIDKSIQQLRDSQHEPDKQQAFQQQLDAIHAYVEALTDR</sequence>
<keyword evidence="3" id="KW-0732">Signal</keyword>
<keyword evidence="1" id="KW-0677">Repeat</keyword>
<evidence type="ECO:0000256" key="1">
    <source>
        <dbReference type="ARBA" id="ARBA00022737"/>
    </source>
</evidence>
<dbReference type="Proteomes" id="UP000318478">
    <property type="component" value="Unassembled WGS sequence"/>
</dbReference>
<dbReference type="Gene3D" id="1.25.10.10">
    <property type="entry name" value="Leucine-rich Repeat Variant"/>
    <property type="match status" value="1"/>
</dbReference>
<comment type="caution">
    <text evidence="4">The sequence shown here is derived from an EMBL/GenBank/DDBJ whole genome shotgun (WGS) entry which is preliminary data.</text>
</comment>
<dbReference type="Pfam" id="PF02985">
    <property type="entry name" value="HEAT"/>
    <property type="match status" value="1"/>
</dbReference>
<name>A0A5C5XRQ6_9BACT</name>
<evidence type="ECO:0000313" key="4">
    <source>
        <dbReference type="EMBL" id="TWT65926.1"/>
    </source>
</evidence>
<accession>A0A5C5XRQ6</accession>
<dbReference type="OrthoDB" id="272387at2"/>
<feature type="coiled-coil region" evidence="2">
    <location>
        <begin position="229"/>
        <end position="263"/>
    </location>
</feature>
<dbReference type="InterPro" id="IPR011989">
    <property type="entry name" value="ARM-like"/>
</dbReference>
<dbReference type="InterPro" id="IPR016024">
    <property type="entry name" value="ARM-type_fold"/>
</dbReference>
<feature type="signal peptide" evidence="3">
    <location>
        <begin position="1"/>
        <end position="18"/>
    </location>
</feature>
<protein>
    <recommendedName>
        <fullName evidence="6">HEAT repeat protein</fullName>
    </recommendedName>
</protein>
<evidence type="ECO:0008006" key="6">
    <source>
        <dbReference type="Google" id="ProtNLM"/>
    </source>
</evidence>